<evidence type="ECO:0000313" key="3">
    <source>
        <dbReference type="Proteomes" id="UP000807115"/>
    </source>
</evidence>
<feature type="region of interest" description="Disordered" evidence="1">
    <location>
        <begin position="16"/>
        <end position="72"/>
    </location>
</feature>
<accession>A0A921S6Y8</accession>
<reference evidence="2" key="1">
    <citation type="journal article" date="2019" name="BMC Genomics">
        <title>A new reference genome for Sorghum bicolor reveals high levels of sequence similarity between sweet and grain genotypes: implications for the genetics of sugar metabolism.</title>
        <authorList>
            <person name="Cooper E.A."/>
            <person name="Brenton Z.W."/>
            <person name="Flinn B.S."/>
            <person name="Jenkins J."/>
            <person name="Shu S."/>
            <person name="Flowers D."/>
            <person name="Luo F."/>
            <person name="Wang Y."/>
            <person name="Xia P."/>
            <person name="Barry K."/>
            <person name="Daum C."/>
            <person name="Lipzen A."/>
            <person name="Yoshinaga Y."/>
            <person name="Schmutz J."/>
            <person name="Saski C."/>
            <person name="Vermerris W."/>
            <person name="Kresovich S."/>
        </authorList>
    </citation>
    <scope>NUCLEOTIDE SEQUENCE</scope>
</reference>
<feature type="region of interest" description="Disordered" evidence="1">
    <location>
        <begin position="93"/>
        <end position="155"/>
    </location>
</feature>
<evidence type="ECO:0000256" key="1">
    <source>
        <dbReference type="SAM" id="MobiDB-lite"/>
    </source>
</evidence>
<feature type="region of interest" description="Disordered" evidence="1">
    <location>
        <begin position="295"/>
        <end position="317"/>
    </location>
</feature>
<dbReference type="Proteomes" id="UP000807115">
    <property type="component" value="Chromosome 1"/>
</dbReference>
<name>A0A921S6Y8_SORBI</name>
<sequence>MASVFPAAAAAAVSGSHHGRLLLPSSPRRLPRPRPRPRPRLRLAACHADTLLPSSSSEARARPAPALDPSYESATDCFVDWPRPTASSTGCVRAAFPQANPTAATRREGDSPATRDSPAKEKGTHRTRDEGKGIRRRGEGEDDATGDEGRRRSRSKGIWGLACARRRTVPSSVTNGGVAAAARHPGSSNGGATAARPAGSIRPAVLQRKLSWMCVMDPCMVGSTRTAPTATASDDDAYADSTPARQRHPPRSSWRKTPKRFWSTSPARTALWHSYTTTVSPSVIRRCELGLDDGRGPLSWLWKDGPLHAGDRAGRRD</sequence>
<feature type="compositionally biased region" description="Basic residues" evidence="1">
    <location>
        <begin position="245"/>
        <end position="259"/>
    </location>
</feature>
<feature type="compositionally biased region" description="Basic and acidic residues" evidence="1">
    <location>
        <begin position="117"/>
        <end position="139"/>
    </location>
</feature>
<dbReference type="AlphaFoldDB" id="A0A921S6Y8"/>
<proteinExistence type="predicted"/>
<organism evidence="2 3">
    <name type="scientific">Sorghum bicolor</name>
    <name type="common">Sorghum</name>
    <name type="synonym">Sorghum vulgare</name>
    <dbReference type="NCBI Taxonomy" id="4558"/>
    <lineage>
        <taxon>Eukaryota</taxon>
        <taxon>Viridiplantae</taxon>
        <taxon>Streptophyta</taxon>
        <taxon>Embryophyta</taxon>
        <taxon>Tracheophyta</taxon>
        <taxon>Spermatophyta</taxon>
        <taxon>Magnoliopsida</taxon>
        <taxon>Liliopsida</taxon>
        <taxon>Poales</taxon>
        <taxon>Poaceae</taxon>
        <taxon>PACMAD clade</taxon>
        <taxon>Panicoideae</taxon>
        <taxon>Andropogonodae</taxon>
        <taxon>Andropogoneae</taxon>
        <taxon>Sorghinae</taxon>
        <taxon>Sorghum</taxon>
    </lineage>
</organism>
<dbReference type="EMBL" id="CM027680">
    <property type="protein sequence ID" value="KAG0553253.1"/>
    <property type="molecule type" value="Genomic_DNA"/>
</dbReference>
<feature type="compositionally biased region" description="Low complexity" evidence="1">
    <location>
        <begin position="51"/>
        <end position="67"/>
    </location>
</feature>
<feature type="compositionally biased region" description="Basic and acidic residues" evidence="1">
    <location>
        <begin position="305"/>
        <end position="317"/>
    </location>
</feature>
<evidence type="ECO:0000313" key="2">
    <source>
        <dbReference type="EMBL" id="KAG0553253.1"/>
    </source>
</evidence>
<feature type="region of interest" description="Disordered" evidence="1">
    <location>
        <begin position="224"/>
        <end position="260"/>
    </location>
</feature>
<comment type="caution">
    <text evidence="2">The sequence shown here is derived from an EMBL/GenBank/DDBJ whole genome shotgun (WGS) entry which is preliminary data.</text>
</comment>
<feature type="region of interest" description="Disordered" evidence="1">
    <location>
        <begin position="174"/>
        <end position="199"/>
    </location>
</feature>
<protein>
    <submittedName>
        <fullName evidence="2">Uncharacterized protein</fullName>
    </submittedName>
</protein>
<feature type="compositionally biased region" description="Basic residues" evidence="1">
    <location>
        <begin position="29"/>
        <end position="41"/>
    </location>
</feature>
<reference evidence="2" key="2">
    <citation type="submission" date="2020-10" db="EMBL/GenBank/DDBJ databases">
        <authorList>
            <person name="Cooper E.A."/>
            <person name="Brenton Z.W."/>
            <person name="Flinn B.S."/>
            <person name="Jenkins J."/>
            <person name="Shu S."/>
            <person name="Flowers D."/>
            <person name="Luo F."/>
            <person name="Wang Y."/>
            <person name="Xia P."/>
            <person name="Barry K."/>
            <person name="Daum C."/>
            <person name="Lipzen A."/>
            <person name="Yoshinaga Y."/>
            <person name="Schmutz J."/>
            <person name="Saski C."/>
            <person name="Vermerris W."/>
            <person name="Kresovich S."/>
        </authorList>
    </citation>
    <scope>NUCLEOTIDE SEQUENCE</scope>
</reference>
<gene>
    <name evidence="2" type="ORF">BDA96_01G578200</name>
</gene>